<protein>
    <submittedName>
        <fullName evidence="1">Uncharacterized protein</fullName>
    </submittedName>
</protein>
<reference evidence="1" key="1">
    <citation type="submission" date="2020-07" db="EMBL/GenBank/DDBJ databases">
        <title>The High-quality genome of the commercially important snow crab, Chionoecetes opilio.</title>
        <authorList>
            <person name="Jeong J.-H."/>
            <person name="Ryu S."/>
        </authorList>
    </citation>
    <scope>NUCLEOTIDE SEQUENCE</scope>
    <source>
        <strain evidence="1">MADBK_172401_WGS</strain>
        <tissue evidence="1">Digestive gland</tissue>
    </source>
</reference>
<comment type="caution">
    <text evidence="1">The sequence shown here is derived from an EMBL/GenBank/DDBJ whole genome shotgun (WGS) entry which is preliminary data.</text>
</comment>
<dbReference type="EMBL" id="JACEEZ010001172">
    <property type="protein sequence ID" value="KAG0729443.1"/>
    <property type="molecule type" value="Genomic_DNA"/>
</dbReference>
<sequence length="119" mass="13456">MQHITYTHWLSHILGPSGMEMLGEIYSGNVALCGWAGCWKTPLRVPAWGPPFPASWWASSGAEGWRQTVGMLATLQPDTSPGYRFPRHAEHSYLEDREHPLTERASGRHKGLRRILYSI</sequence>
<proteinExistence type="predicted"/>
<dbReference type="AlphaFoldDB" id="A0A8J4YJS2"/>
<gene>
    <name evidence="1" type="ORF">GWK47_030324</name>
</gene>
<keyword evidence="2" id="KW-1185">Reference proteome</keyword>
<evidence type="ECO:0000313" key="1">
    <source>
        <dbReference type="EMBL" id="KAG0729443.1"/>
    </source>
</evidence>
<name>A0A8J4YJS2_CHIOP</name>
<evidence type="ECO:0000313" key="2">
    <source>
        <dbReference type="Proteomes" id="UP000770661"/>
    </source>
</evidence>
<organism evidence="1 2">
    <name type="scientific">Chionoecetes opilio</name>
    <name type="common">Atlantic snow crab</name>
    <name type="synonym">Cancer opilio</name>
    <dbReference type="NCBI Taxonomy" id="41210"/>
    <lineage>
        <taxon>Eukaryota</taxon>
        <taxon>Metazoa</taxon>
        <taxon>Ecdysozoa</taxon>
        <taxon>Arthropoda</taxon>
        <taxon>Crustacea</taxon>
        <taxon>Multicrustacea</taxon>
        <taxon>Malacostraca</taxon>
        <taxon>Eumalacostraca</taxon>
        <taxon>Eucarida</taxon>
        <taxon>Decapoda</taxon>
        <taxon>Pleocyemata</taxon>
        <taxon>Brachyura</taxon>
        <taxon>Eubrachyura</taxon>
        <taxon>Majoidea</taxon>
        <taxon>Majidae</taxon>
        <taxon>Chionoecetes</taxon>
    </lineage>
</organism>
<accession>A0A8J4YJS2</accession>
<dbReference type="Proteomes" id="UP000770661">
    <property type="component" value="Unassembled WGS sequence"/>
</dbReference>